<dbReference type="GeneID" id="7832428"/>
<feature type="compositionally biased region" description="Polar residues" evidence="2">
    <location>
        <begin position="390"/>
        <end position="400"/>
    </location>
</feature>
<dbReference type="InParanoid" id="I7LXC3"/>
<feature type="compositionally biased region" description="Polar residues" evidence="2">
    <location>
        <begin position="84"/>
        <end position="120"/>
    </location>
</feature>
<feature type="compositionally biased region" description="Acidic residues" evidence="2">
    <location>
        <begin position="1402"/>
        <end position="1415"/>
    </location>
</feature>
<keyword evidence="4" id="KW-1185">Reference proteome</keyword>
<proteinExistence type="predicted"/>
<feature type="compositionally biased region" description="Polar residues" evidence="2">
    <location>
        <begin position="827"/>
        <end position="848"/>
    </location>
</feature>
<evidence type="ECO:0000256" key="2">
    <source>
        <dbReference type="SAM" id="MobiDB-lite"/>
    </source>
</evidence>
<organism evidence="3 4">
    <name type="scientific">Tetrahymena thermophila (strain SB210)</name>
    <dbReference type="NCBI Taxonomy" id="312017"/>
    <lineage>
        <taxon>Eukaryota</taxon>
        <taxon>Sar</taxon>
        <taxon>Alveolata</taxon>
        <taxon>Ciliophora</taxon>
        <taxon>Intramacronucleata</taxon>
        <taxon>Oligohymenophorea</taxon>
        <taxon>Hymenostomatida</taxon>
        <taxon>Tetrahymenina</taxon>
        <taxon>Tetrahymenidae</taxon>
        <taxon>Tetrahymena</taxon>
    </lineage>
</organism>
<feature type="compositionally biased region" description="Low complexity" evidence="2">
    <location>
        <begin position="376"/>
        <end position="389"/>
    </location>
</feature>
<feature type="region of interest" description="Disordered" evidence="2">
    <location>
        <begin position="827"/>
        <end position="870"/>
    </location>
</feature>
<dbReference type="Proteomes" id="UP000009168">
    <property type="component" value="Unassembled WGS sequence"/>
</dbReference>
<evidence type="ECO:0000313" key="3">
    <source>
        <dbReference type="EMBL" id="EAS04356.2"/>
    </source>
</evidence>
<feature type="compositionally biased region" description="Polar residues" evidence="2">
    <location>
        <begin position="1020"/>
        <end position="1030"/>
    </location>
</feature>
<feature type="compositionally biased region" description="Basic and acidic residues" evidence="2">
    <location>
        <begin position="1"/>
        <end position="14"/>
    </location>
</feature>
<feature type="region of interest" description="Disordered" evidence="2">
    <location>
        <begin position="1447"/>
        <end position="1485"/>
    </location>
</feature>
<dbReference type="STRING" id="312017.I7LXC3"/>
<feature type="compositionally biased region" description="Low complexity" evidence="2">
    <location>
        <begin position="69"/>
        <end position="83"/>
    </location>
</feature>
<feature type="compositionally biased region" description="Polar residues" evidence="2">
    <location>
        <begin position="290"/>
        <end position="310"/>
    </location>
</feature>
<keyword evidence="1" id="KW-0175">Coiled coil</keyword>
<evidence type="ECO:0000313" key="4">
    <source>
        <dbReference type="Proteomes" id="UP000009168"/>
    </source>
</evidence>
<feature type="region of interest" description="Disordered" evidence="2">
    <location>
        <begin position="69"/>
        <end position="125"/>
    </location>
</feature>
<feature type="coiled-coil region" evidence="1">
    <location>
        <begin position="220"/>
        <end position="247"/>
    </location>
</feature>
<name>I7LXC3_TETTS</name>
<feature type="region of interest" description="Disordered" evidence="2">
    <location>
        <begin position="375"/>
        <end position="415"/>
    </location>
</feature>
<dbReference type="RefSeq" id="XP_001024601.2">
    <property type="nucleotide sequence ID" value="XM_001024601.3"/>
</dbReference>
<reference evidence="4" key="1">
    <citation type="journal article" date="2006" name="PLoS Biol.">
        <title>Macronuclear genome sequence of the ciliate Tetrahymena thermophila, a model eukaryote.</title>
        <authorList>
            <person name="Eisen J.A."/>
            <person name="Coyne R.S."/>
            <person name="Wu M."/>
            <person name="Wu D."/>
            <person name="Thiagarajan M."/>
            <person name="Wortman J.R."/>
            <person name="Badger J.H."/>
            <person name="Ren Q."/>
            <person name="Amedeo P."/>
            <person name="Jones K.M."/>
            <person name="Tallon L.J."/>
            <person name="Delcher A.L."/>
            <person name="Salzberg S.L."/>
            <person name="Silva J.C."/>
            <person name="Haas B.J."/>
            <person name="Majoros W.H."/>
            <person name="Farzad M."/>
            <person name="Carlton J.M."/>
            <person name="Smith R.K. Jr."/>
            <person name="Garg J."/>
            <person name="Pearlman R.E."/>
            <person name="Karrer K.M."/>
            <person name="Sun L."/>
            <person name="Manning G."/>
            <person name="Elde N.C."/>
            <person name="Turkewitz A.P."/>
            <person name="Asai D.J."/>
            <person name="Wilkes D.E."/>
            <person name="Wang Y."/>
            <person name="Cai H."/>
            <person name="Collins K."/>
            <person name="Stewart B.A."/>
            <person name="Lee S.R."/>
            <person name="Wilamowska K."/>
            <person name="Weinberg Z."/>
            <person name="Ruzzo W.L."/>
            <person name="Wloga D."/>
            <person name="Gaertig J."/>
            <person name="Frankel J."/>
            <person name="Tsao C.-C."/>
            <person name="Gorovsky M.A."/>
            <person name="Keeling P.J."/>
            <person name="Waller R.F."/>
            <person name="Patron N.J."/>
            <person name="Cherry J.M."/>
            <person name="Stover N.A."/>
            <person name="Krieger C.J."/>
            <person name="del Toro C."/>
            <person name="Ryder H.F."/>
            <person name="Williamson S.C."/>
            <person name="Barbeau R.A."/>
            <person name="Hamilton E.P."/>
            <person name="Orias E."/>
        </authorList>
    </citation>
    <scope>NUCLEOTIDE SEQUENCE [LARGE SCALE GENOMIC DNA]</scope>
    <source>
        <strain evidence="4">SB210</strain>
    </source>
</reference>
<feature type="region of interest" description="Disordered" evidence="2">
    <location>
        <begin position="1392"/>
        <end position="1425"/>
    </location>
</feature>
<feature type="region of interest" description="Disordered" evidence="2">
    <location>
        <begin position="286"/>
        <end position="329"/>
    </location>
</feature>
<feature type="compositionally biased region" description="Polar residues" evidence="2">
    <location>
        <begin position="745"/>
        <end position="767"/>
    </location>
</feature>
<feature type="compositionally biased region" description="Polar residues" evidence="2">
    <location>
        <begin position="1416"/>
        <end position="1425"/>
    </location>
</feature>
<feature type="compositionally biased region" description="Polar residues" evidence="2">
    <location>
        <begin position="1503"/>
        <end position="1546"/>
    </location>
</feature>
<feature type="compositionally biased region" description="Polar residues" evidence="2">
    <location>
        <begin position="17"/>
        <end position="41"/>
    </location>
</feature>
<accession>I7LXC3</accession>
<feature type="region of interest" description="Disordered" evidence="2">
    <location>
        <begin position="736"/>
        <end position="806"/>
    </location>
</feature>
<feature type="region of interest" description="Disordered" evidence="2">
    <location>
        <begin position="1005"/>
        <end position="1030"/>
    </location>
</feature>
<feature type="compositionally biased region" description="Polar residues" evidence="2">
    <location>
        <begin position="1447"/>
        <end position="1457"/>
    </location>
</feature>
<feature type="region of interest" description="Disordered" evidence="2">
    <location>
        <begin position="1195"/>
        <end position="1219"/>
    </location>
</feature>
<feature type="region of interest" description="Disordered" evidence="2">
    <location>
        <begin position="1"/>
        <end position="47"/>
    </location>
</feature>
<feature type="region of interest" description="Disordered" evidence="2">
    <location>
        <begin position="541"/>
        <end position="563"/>
    </location>
</feature>
<feature type="compositionally biased region" description="Polar residues" evidence="2">
    <location>
        <begin position="779"/>
        <end position="806"/>
    </location>
</feature>
<evidence type="ECO:0000256" key="1">
    <source>
        <dbReference type="SAM" id="Coils"/>
    </source>
</evidence>
<dbReference type="EMBL" id="GG662449">
    <property type="protein sequence ID" value="EAS04356.2"/>
    <property type="molecule type" value="Genomic_DNA"/>
</dbReference>
<gene>
    <name evidence="3" type="ORF">TTHERM_00301730</name>
</gene>
<dbReference type="KEGG" id="tet:TTHERM_00301730"/>
<feature type="region of interest" description="Disordered" evidence="2">
    <location>
        <begin position="1503"/>
        <end position="1561"/>
    </location>
</feature>
<protein>
    <submittedName>
        <fullName evidence="3">Uncharacterized protein</fullName>
    </submittedName>
</protein>
<sequence length="1692" mass="195874">MRRQSSESSKEPKGILKTQTKYGIPTSPSSHNLSKQGQSRYESVLKQHGDSILKKEIEQKSLQQIQITNENKNNNNSFHNKSNASINSARQNNNSKLDNQNTSKRQSISQQQIGQLNQSVDKQRRQSRLNDQILENSQGSRLAAYSQSPLNINQSHIINNSIHAYVNNQNQLSHSPHQYQTSLAAQVGNIGGTNTAAATLNSIFNQVTLKDLCPEDKRKIGQLMKKLAEEKQEKELLKQKLQLNENVYKERINHIVKENQQIQENTNVLKERFQQSVKLLQNIRDRSAERSSPNLYPQQTPQSNNQFNYDSNQSSQPPSQQQKKQLNKSLQQISDNNIGAQEQLQNNYSQNQLNKSNQELKISSFQNIPVKDLPEDQQQMRQSRQSDFQIGSSLDVNNGNKQEDIDENEDRLSRHSRISKQGEIQNSQGFQQNQYQIANQQQINQPFASKQSTINANMYQKKNNNSQSSKNLYQFQQPPYLADSLDQEVQEFLSQSINNMQNGKLAELEQQLNQVSSIPQNLKNNQTPLNYHQQFGGQIQQSVHNQPQQNFQQQSSPFNPKNQYQDQAAQTSFAKYVYKNGQVNDQQYILNNQLLKNNSQLKYSLSLQSKSPQTTQKKQPHLSNVYQSASFMQSNGTNNHASMNNHADRQQERVTLKINSGESEKMFNQWKKQYAVTSTNETIMNSPYKNQPFLERAKQAEEDDTHTFQEIQNLRSQMQGLVNSLKQISLNKQQKQEQVKQISQHSQTGQYSNKKQSSKESPSSDRQAAQKLLQGEIHSISSRGNLESLNSNKHTEQPKNTVKSTINSYKENRIKYSNTSQETFAQIPQHTQNHSSNRSSQKQDTIQTNPPPKYLKQYNSSNENSSEEDDDQIEIAQKFLNLKKQKLLSHLQEIRKDDFLDSSSFEQSQLFDKKRNFNYDQKHYDLPLQILQSETTSNANISTSYNNEKMSKFHNKYLQYVNIKDSKYTPSNVQQGERNYISPPSHQQNLGNYQTNQHQAIYSSRKSSPQMHLRPEVGNIDSNRNTSNPETLTRVTSRNIVSSNKNNGAIYSSRGELSNNLPLNLESMSKEEIKKLNRMLEKKLREMSESVSYEISSQNNELDVSEQINTNQIIAHNYINTPLRQSQNTNTFELSNTQIQIQSLQESQLLKYSNATGHGGKIKGNNNLQQKSNAQINNHLNPQNHNIHNISGVTSNNQTSQRSTHKNITQQKEQTNPTLNDEYVTFRHEENERGDTKRTVEYSKDKKKQNNLFSQNGLDESKRIDAVRVTENFSYLSTPQPEKLQVDLASTTKKDILQGHFQVMSSDEKCKGEDSKYIRVEDGKSEISINQKSAKSLILQKIQHLSDEEMLQVLQALKKKKQNKKSLRNQNVINNDSQDEYEQIKVHQLKQATKSKVSVEREEGDDENYVDEENEQSSYMSVQQQQEDIYQDNYEDIYNDISREQRFQQQDNDSQNLKRPIGQKMGKQSEANSKYNSKQIDKKQSDQLNEDVIEFNQLIQQSDHQNLQQGQSQRSSQKHLVSNTPQDLNMQHQNRLTKQNKVSQKSIKSELSREDDQEEEQVYDESLFQNVQTIEKQELSKRTLSAKGQKDMQLPQEDKKKNQFIEPKLDSINQQNFHISMQYQKIAPQNQEKKKQRNQLYQTEGMFEGEEEIPRREMETKIRKNDDKYYISSYTETDQSIKYIKKKIENQI</sequence>
<feature type="compositionally biased region" description="Low complexity" evidence="2">
    <location>
        <begin position="311"/>
        <end position="329"/>
    </location>
</feature>
<feature type="compositionally biased region" description="Low complexity" evidence="2">
    <location>
        <begin position="541"/>
        <end position="560"/>
    </location>
</feature>
<feature type="compositionally biased region" description="Polar residues" evidence="2">
    <location>
        <begin position="1469"/>
        <end position="1478"/>
    </location>
</feature>